<gene>
    <name evidence="3" type="ORF">ACHAWU_008126</name>
</gene>
<feature type="transmembrane region" description="Helical" evidence="1">
    <location>
        <begin position="110"/>
        <end position="130"/>
    </location>
</feature>
<keyword evidence="1" id="KW-0472">Membrane</keyword>
<keyword evidence="1" id="KW-0812">Transmembrane</keyword>
<feature type="transmembrane region" description="Helical" evidence="1">
    <location>
        <begin position="150"/>
        <end position="170"/>
    </location>
</feature>
<reference evidence="3 4" key="1">
    <citation type="submission" date="2024-10" db="EMBL/GenBank/DDBJ databases">
        <title>Updated reference genomes for cyclostephanoid diatoms.</title>
        <authorList>
            <person name="Roberts W.R."/>
            <person name="Alverson A.J."/>
        </authorList>
    </citation>
    <scope>NUCLEOTIDE SEQUENCE [LARGE SCALE GENOMIC DNA]</scope>
    <source>
        <strain evidence="3 4">AJA232-27</strain>
    </source>
</reference>
<protein>
    <submittedName>
        <fullName evidence="3">Uncharacterized protein</fullName>
    </submittedName>
</protein>
<evidence type="ECO:0000313" key="4">
    <source>
        <dbReference type="Proteomes" id="UP001530293"/>
    </source>
</evidence>
<accession>A0ABD3MER9</accession>
<dbReference type="Proteomes" id="UP001530293">
    <property type="component" value="Unassembled WGS sequence"/>
</dbReference>
<evidence type="ECO:0000313" key="3">
    <source>
        <dbReference type="EMBL" id="KAL3762423.1"/>
    </source>
</evidence>
<dbReference type="AlphaFoldDB" id="A0ABD3MER9"/>
<dbReference type="EMBL" id="JALLBG020000135">
    <property type="protein sequence ID" value="KAL3762423.1"/>
    <property type="molecule type" value="Genomic_DNA"/>
</dbReference>
<feature type="transmembrane region" description="Helical" evidence="1">
    <location>
        <begin position="252"/>
        <end position="278"/>
    </location>
</feature>
<feature type="signal peptide" evidence="2">
    <location>
        <begin position="1"/>
        <end position="21"/>
    </location>
</feature>
<keyword evidence="2" id="KW-0732">Signal</keyword>
<sequence length="290" mass="31012">MPSTPSVALIGIALLGNLVSGFSCGAPMPPLPTSSSSTFRLRNSMPPHHRTILSSYSTNYFYGRGNPLQHSPFASNNVLTIRGGALGASTSSSADDANKSSPAVVKDLNLTAGNILASLWGSCGVVYILVKAIKRVLPIALEPFSKNGGVVPLTQFQLAAYILTCLWFAYVEGYKGFQRKFSPLVVSRSFTLHPSSSPIHHVLLAPLYSMGLFHATKKRMIVSWSVSLGVATIVAAVKRLPYPWRNIVDAGVVFGLTWGTISILGGYIISLITGIAPIDVDPELPEKKTQ</sequence>
<feature type="transmembrane region" description="Helical" evidence="1">
    <location>
        <begin position="221"/>
        <end position="240"/>
    </location>
</feature>
<proteinExistence type="predicted"/>
<organism evidence="3 4">
    <name type="scientific">Discostella pseudostelligera</name>
    <dbReference type="NCBI Taxonomy" id="259834"/>
    <lineage>
        <taxon>Eukaryota</taxon>
        <taxon>Sar</taxon>
        <taxon>Stramenopiles</taxon>
        <taxon>Ochrophyta</taxon>
        <taxon>Bacillariophyta</taxon>
        <taxon>Coscinodiscophyceae</taxon>
        <taxon>Thalassiosirophycidae</taxon>
        <taxon>Stephanodiscales</taxon>
        <taxon>Stephanodiscaceae</taxon>
        <taxon>Discostella</taxon>
    </lineage>
</organism>
<name>A0ABD3MER9_9STRA</name>
<evidence type="ECO:0000256" key="1">
    <source>
        <dbReference type="SAM" id="Phobius"/>
    </source>
</evidence>
<evidence type="ECO:0000256" key="2">
    <source>
        <dbReference type="SAM" id="SignalP"/>
    </source>
</evidence>
<feature type="chain" id="PRO_5044859316" evidence="2">
    <location>
        <begin position="22"/>
        <end position="290"/>
    </location>
</feature>
<keyword evidence="1" id="KW-1133">Transmembrane helix</keyword>
<comment type="caution">
    <text evidence="3">The sequence shown here is derived from an EMBL/GenBank/DDBJ whole genome shotgun (WGS) entry which is preliminary data.</text>
</comment>
<keyword evidence="4" id="KW-1185">Reference proteome</keyword>